<dbReference type="Ensembl" id="ENSMMOT00000007586.1">
    <property type="protein sequence ID" value="ENSMMOP00000007445.1"/>
    <property type="gene ID" value="ENSMMOG00000005803.1"/>
</dbReference>
<name>A0A3Q4ASA2_MOLML</name>
<feature type="compositionally biased region" description="Low complexity" evidence="1">
    <location>
        <begin position="33"/>
        <end position="49"/>
    </location>
</feature>
<evidence type="ECO:0000256" key="1">
    <source>
        <dbReference type="SAM" id="MobiDB-lite"/>
    </source>
</evidence>
<keyword evidence="3" id="KW-1185">Reference proteome</keyword>
<dbReference type="STRING" id="94237.ENSMMOP00000007445"/>
<accession>A0A3Q4ASA2</accession>
<dbReference type="OMA" id="CHIYNIE"/>
<evidence type="ECO:0000313" key="2">
    <source>
        <dbReference type="Ensembl" id="ENSMMOP00000007445.1"/>
    </source>
</evidence>
<feature type="region of interest" description="Disordered" evidence="1">
    <location>
        <begin position="1"/>
        <end position="117"/>
    </location>
</feature>
<reference evidence="2" key="1">
    <citation type="submission" date="2025-08" db="UniProtKB">
        <authorList>
            <consortium name="Ensembl"/>
        </authorList>
    </citation>
    <scope>IDENTIFICATION</scope>
</reference>
<feature type="compositionally biased region" description="Basic and acidic residues" evidence="1">
    <location>
        <begin position="99"/>
        <end position="117"/>
    </location>
</feature>
<dbReference type="Proteomes" id="UP000261620">
    <property type="component" value="Unplaced"/>
</dbReference>
<reference evidence="2" key="2">
    <citation type="submission" date="2025-09" db="UniProtKB">
        <authorList>
            <consortium name="Ensembl"/>
        </authorList>
    </citation>
    <scope>IDENTIFICATION</scope>
</reference>
<dbReference type="AlphaFoldDB" id="A0A3Q4ASA2"/>
<organism evidence="2 3">
    <name type="scientific">Mola mola</name>
    <name type="common">Ocean sunfish</name>
    <name type="synonym">Tetraodon mola</name>
    <dbReference type="NCBI Taxonomy" id="94237"/>
    <lineage>
        <taxon>Eukaryota</taxon>
        <taxon>Metazoa</taxon>
        <taxon>Chordata</taxon>
        <taxon>Craniata</taxon>
        <taxon>Vertebrata</taxon>
        <taxon>Euteleostomi</taxon>
        <taxon>Actinopterygii</taxon>
        <taxon>Neopterygii</taxon>
        <taxon>Teleostei</taxon>
        <taxon>Neoteleostei</taxon>
        <taxon>Acanthomorphata</taxon>
        <taxon>Eupercaria</taxon>
        <taxon>Tetraodontiformes</taxon>
        <taxon>Molidae</taxon>
        <taxon>Mola</taxon>
    </lineage>
</organism>
<protein>
    <submittedName>
        <fullName evidence="2">Uncharacterized protein</fullName>
    </submittedName>
</protein>
<sequence length="117" mass="13702">MTTSCTRSTLEPERRMMKQGSMPCENRHLPSFNDNNNNTNNYNDNNNLLKKMKKNQEEKQLKKPRRKDTPVLHSPPHVPGQHTHKCHIYNIELSSPLKLKTEKQLVHSEDEEKDGKD</sequence>
<evidence type="ECO:0000313" key="3">
    <source>
        <dbReference type="Proteomes" id="UP000261620"/>
    </source>
</evidence>
<proteinExistence type="predicted"/>